<sequence>MLLFCDIQIPGFVTALSFNVILRVNIYYSQCQILTLMAYFYYFSSN</sequence>
<reference evidence="2" key="1">
    <citation type="submission" date="2018-02" db="EMBL/GenBank/DDBJ databases">
        <title>Rhizophora mucronata_Transcriptome.</title>
        <authorList>
            <person name="Meera S.P."/>
            <person name="Sreeshan A."/>
            <person name="Augustine A."/>
        </authorList>
    </citation>
    <scope>NUCLEOTIDE SEQUENCE</scope>
    <source>
        <tissue evidence="2">Leaf</tissue>
    </source>
</reference>
<evidence type="ECO:0000313" key="2">
    <source>
        <dbReference type="EMBL" id="MBX43701.1"/>
    </source>
</evidence>
<keyword evidence="1" id="KW-0472">Membrane</keyword>
<organism evidence="2">
    <name type="scientific">Rhizophora mucronata</name>
    <name type="common">Asiatic mangrove</name>
    <dbReference type="NCBI Taxonomy" id="61149"/>
    <lineage>
        <taxon>Eukaryota</taxon>
        <taxon>Viridiplantae</taxon>
        <taxon>Streptophyta</taxon>
        <taxon>Embryophyta</taxon>
        <taxon>Tracheophyta</taxon>
        <taxon>Spermatophyta</taxon>
        <taxon>Magnoliopsida</taxon>
        <taxon>eudicotyledons</taxon>
        <taxon>Gunneridae</taxon>
        <taxon>Pentapetalae</taxon>
        <taxon>rosids</taxon>
        <taxon>fabids</taxon>
        <taxon>Malpighiales</taxon>
        <taxon>Rhizophoraceae</taxon>
        <taxon>Rhizophora</taxon>
    </lineage>
</organism>
<keyword evidence="1" id="KW-1133">Transmembrane helix</keyword>
<evidence type="ECO:0000256" key="1">
    <source>
        <dbReference type="SAM" id="Phobius"/>
    </source>
</evidence>
<proteinExistence type="predicted"/>
<keyword evidence="1" id="KW-0812">Transmembrane</keyword>
<dbReference type="AlphaFoldDB" id="A0A2P2NMK9"/>
<dbReference type="EMBL" id="GGEC01063217">
    <property type="protein sequence ID" value="MBX43701.1"/>
    <property type="molecule type" value="Transcribed_RNA"/>
</dbReference>
<accession>A0A2P2NMK9</accession>
<feature type="transmembrane region" description="Helical" evidence="1">
    <location>
        <begin position="26"/>
        <end position="43"/>
    </location>
</feature>
<name>A0A2P2NMK9_RHIMU</name>
<protein>
    <submittedName>
        <fullName evidence="2">Uncharacterized protein</fullName>
    </submittedName>
</protein>